<organism evidence="4 5">
    <name type="scientific">Alicyclobacillus fodiniaquatilis</name>
    <dbReference type="NCBI Taxonomy" id="1661150"/>
    <lineage>
        <taxon>Bacteria</taxon>
        <taxon>Bacillati</taxon>
        <taxon>Bacillota</taxon>
        <taxon>Bacilli</taxon>
        <taxon>Bacillales</taxon>
        <taxon>Alicyclobacillaceae</taxon>
        <taxon>Alicyclobacillus</taxon>
    </lineage>
</organism>
<evidence type="ECO:0000256" key="2">
    <source>
        <dbReference type="ARBA" id="ARBA00022801"/>
    </source>
</evidence>
<dbReference type="InterPro" id="IPR006683">
    <property type="entry name" value="Thioestr_dom"/>
</dbReference>
<dbReference type="GO" id="GO:0016787">
    <property type="term" value="F:hydrolase activity"/>
    <property type="evidence" value="ECO:0007669"/>
    <property type="project" value="UniProtKB-KW"/>
</dbReference>
<comment type="caution">
    <text evidence="4">The sequence shown here is derived from an EMBL/GenBank/DDBJ whole genome shotgun (WGS) entry which is preliminary data.</text>
</comment>
<dbReference type="PIRSF" id="PIRSF003230">
    <property type="entry name" value="YbgC"/>
    <property type="match status" value="1"/>
</dbReference>
<name>A0ABW4JK94_9BACL</name>
<dbReference type="SUPFAM" id="SSF54637">
    <property type="entry name" value="Thioesterase/thiol ester dehydrase-isomerase"/>
    <property type="match status" value="1"/>
</dbReference>
<dbReference type="InterPro" id="IPR029069">
    <property type="entry name" value="HotDog_dom_sf"/>
</dbReference>
<dbReference type="NCBIfam" id="TIGR00051">
    <property type="entry name" value="YbgC/FadM family acyl-CoA thioesterase"/>
    <property type="match status" value="1"/>
</dbReference>
<evidence type="ECO:0000259" key="3">
    <source>
        <dbReference type="Pfam" id="PF03061"/>
    </source>
</evidence>
<protein>
    <submittedName>
        <fullName evidence="4">Acyl-CoA thioesterase</fullName>
        <ecNumber evidence="4">3.1.2.-</ecNumber>
    </submittedName>
</protein>
<proteinExistence type="inferred from homology"/>
<dbReference type="CDD" id="cd00586">
    <property type="entry name" value="4HBT"/>
    <property type="match status" value="1"/>
</dbReference>
<evidence type="ECO:0000313" key="4">
    <source>
        <dbReference type="EMBL" id="MFD1675655.1"/>
    </source>
</evidence>
<dbReference type="RefSeq" id="WP_377943541.1">
    <property type="nucleotide sequence ID" value="NZ_JBHUCX010000033.1"/>
</dbReference>
<gene>
    <name evidence="4" type="ORF">ACFSB2_13220</name>
</gene>
<reference evidence="5" key="1">
    <citation type="journal article" date="2019" name="Int. J. Syst. Evol. Microbiol.">
        <title>The Global Catalogue of Microorganisms (GCM) 10K type strain sequencing project: providing services to taxonomists for standard genome sequencing and annotation.</title>
        <authorList>
            <consortium name="The Broad Institute Genomics Platform"/>
            <consortium name="The Broad Institute Genome Sequencing Center for Infectious Disease"/>
            <person name="Wu L."/>
            <person name="Ma J."/>
        </authorList>
    </citation>
    <scope>NUCLEOTIDE SEQUENCE [LARGE SCALE GENOMIC DNA]</scope>
    <source>
        <strain evidence="5">CGMCC 1.12286</strain>
    </source>
</reference>
<accession>A0ABW4JK94</accession>
<evidence type="ECO:0000313" key="5">
    <source>
        <dbReference type="Proteomes" id="UP001597079"/>
    </source>
</evidence>
<dbReference type="Proteomes" id="UP001597079">
    <property type="component" value="Unassembled WGS sequence"/>
</dbReference>
<evidence type="ECO:0000256" key="1">
    <source>
        <dbReference type="ARBA" id="ARBA00005953"/>
    </source>
</evidence>
<dbReference type="InterPro" id="IPR050563">
    <property type="entry name" value="4-hydroxybenzoyl-CoA_TE"/>
</dbReference>
<dbReference type="PANTHER" id="PTHR31793">
    <property type="entry name" value="4-HYDROXYBENZOYL-COA THIOESTERASE FAMILY MEMBER"/>
    <property type="match status" value="1"/>
</dbReference>
<comment type="similarity">
    <text evidence="1">Belongs to the 4-hydroxybenzoyl-CoA thioesterase family.</text>
</comment>
<dbReference type="EC" id="3.1.2.-" evidence="4"/>
<sequence>MNHFTHCLKVRYPEVDQMGVVYHGNYIPWLEIGRSTTITNFGLTYRELEESGVLVVVTNLNVDYKIPARYDDTILVVTKLSNLEGIRISFHYEVYRLSTEIQQGSKLMSDEELQKTLKDSTLLITAETEHVCMNRDNKIIRLKRENPEVFSKFQAIHKTSQGYTE</sequence>
<feature type="domain" description="Thioesterase" evidence="3">
    <location>
        <begin position="18"/>
        <end position="98"/>
    </location>
</feature>
<dbReference type="PANTHER" id="PTHR31793:SF27">
    <property type="entry name" value="NOVEL THIOESTERASE SUPERFAMILY DOMAIN AND SAPOSIN A-TYPE DOMAIN CONTAINING PROTEIN (0610012H03RIK)"/>
    <property type="match status" value="1"/>
</dbReference>
<dbReference type="Gene3D" id="3.10.129.10">
    <property type="entry name" value="Hotdog Thioesterase"/>
    <property type="match status" value="1"/>
</dbReference>
<keyword evidence="5" id="KW-1185">Reference proteome</keyword>
<dbReference type="InterPro" id="IPR006684">
    <property type="entry name" value="YbgC/YbaW"/>
</dbReference>
<dbReference type="EMBL" id="JBHUCX010000033">
    <property type="protein sequence ID" value="MFD1675655.1"/>
    <property type="molecule type" value="Genomic_DNA"/>
</dbReference>
<keyword evidence="2 4" id="KW-0378">Hydrolase</keyword>
<dbReference type="Pfam" id="PF03061">
    <property type="entry name" value="4HBT"/>
    <property type="match status" value="1"/>
</dbReference>